<evidence type="ECO:0000256" key="7">
    <source>
        <dbReference type="ARBA" id="ARBA00049489"/>
    </source>
</evidence>
<dbReference type="InterPro" id="IPR022695">
    <property type="entry name" value="Histidinol_DH_monofunct"/>
</dbReference>
<feature type="binding site" evidence="8 12">
    <location>
        <position position="253"/>
    </location>
    <ligand>
        <name>substrate</name>
    </ligand>
</feature>
<keyword evidence="5 8" id="KW-0862">Zinc</keyword>
<evidence type="ECO:0000256" key="14">
    <source>
        <dbReference type="RuleBase" id="RU004175"/>
    </source>
</evidence>
<dbReference type="GO" id="GO:0000105">
    <property type="term" value="P:L-histidine biosynthetic process"/>
    <property type="evidence" value="ECO:0007669"/>
    <property type="project" value="UniProtKB-UniRule"/>
</dbReference>
<evidence type="ECO:0000256" key="13">
    <source>
        <dbReference type="PIRSR" id="PIRSR000099-4"/>
    </source>
</evidence>
<keyword evidence="8" id="KW-0028">Amino-acid biosynthesis</keyword>
<dbReference type="Pfam" id="PF00815">
    <property type="entry name" value="Histidinol_dh"/>
    <property type="match status" value="1"/>
</dbReference>
<evidence type="ECO:0000256" key="6">
    <source>
        <dbReference type="ARBA" id="ARBA00023002"/>
    </source>
</evidence>
<feature type="binding site" evidence="8 11">
    <location>
        <position position="185"/>
    </location>
    <ligand>
        <name>NAD(+)</name>
        <dbReference type="ChEBI" id="CHEBI:57540"/>
    </ligand>
</feature>
<feature type="binding site" evidence="8 12">
    <location>
        <position position="256"/>
    </location>
    <ligand>
        <name>substrate</name>
    </ligand>
</feature>
<organism evidence="15 16">
    <name type="scientific">Enterococcus pallens ATCC BAA-351</name>
    <dbReference type="NCBI Taxonomy" id="1158607"/>
    <lineage>
        <taxon>Bacteria</taxon>
        <taxon>Bacillati</taxon>
        <taxon>Bacillota</taxon>
        <taxon>Bacilli</taxon>
        <taxon>Lactobacillales</taxon>
        <taxon>Enterococcaceae</taxon>
        <taxon>Enterococcus</taxon>
    </lineage>
</organism>
<evidence type="ECO:0000256" key="12">
    <source>
        <dbReference type="PIRSR" id="PIRSR000099-3"/>
    </source>
</evidence>
<feature type="binding site" evidence="8 13">
    <location>
        <position position="253"/>
    </location>
    <ligand>
        <name>Zn(2+)</name>
        <dbReference type="ChEBI" id="CHEBI:29105"/>
    </ligand>
</feature>
<reference evidence="15 16" key="1">
    <citation type="submission" date="2013-02" db="EMBL/GenBank/DDBJ databases">
        <title>The Genome Sequence of Enterococcus pallens BAA-351.</title>
        <authorList>
            <consortium name="The Broad Institute Genome Sequencing Platform"/>
            <consortium name="The Broad Institute Genome Sequencing Center for Infectious Disease"/>
            <person name="Earl A.M."/>
            <person name="Gilmore M.S."/>
            <person name="Lebreton F."/>
            <person name="Walker B."/>
            <person name="Young S.K."/>
            <person name="Zeng Q."/>
            <person name="Gargeya S."/>
            <person name="Fitzgerald M."/>
            <person name="Haas B."/>
            <person name="Abouelleil A."/>
            <person name="Alvarado L."/>
            <person name="Arachchi H.M."/>
            <person name="Berlin A.M."/>
            <person name="Chapman S.B."/>
            <person name="Dewar J."/>
            <person name="Goldberg J."/>
            <person name="Griggs A."/>
            <person name="Gujja S."/>
            <person name="Hansen M."/>
            <person name="Howarth C."/>
            <person name="Imamovic A."/>
            <person name="Larimer J."/>
            <person name="McCowan C."/>
            <person name="Murphy C."/>
            <person name="Neiman D."/>
            <person name="Pearson M."/>
            <person name="Priest M."/>
            <person name="Roberts A."/>
            <person name="Saif S."/>
            <person name="Shea T."/>
            <person name="Sisk P."/>
            <person name="Sykes S."/>
            <person name="Wortman J."/>
            <person name="Nusbaum C."/>
            <person name="Birren B."/>
        </authorList>
    </citation>
    <scope>NUCLEOTIDE SEQUENCE [LARGE SCALE GENOMIC DNA]</scope>
    <source>
        <strain evidence="15 16">ATCC BAA-351</strain>
    </source>
</reference>
<dbReference type="PANTHER" id="PTHR21256">
    <property type="entry name" value="HISTIDINOL DEHYDROGENASE HDH"/>
    <property type="match status" value="1"/>
</dbReference>
<dbReference type="GO" id="GO:0004399">
    <property type="term" value="F:histidinol dehydrogenase activity"/>
    <property type="evidence" value="ECO:0007669"/>
    <property type="project" value="UniProtKB-UniRule"/>
</dbReference>
<feature type="active site" description="Proton acceptor" evidence="8 10">
    <location>
        <position position="321"/>
    </location>
</feature>
<comment type="pathway">
    <text evidence="8">Amino-acid biosynthesis; L-histidine biosynthesis; L-histidine from 5-phospho-alpha-D-ribose 1-diphosphate: step 9/9.</text>
</comment>
<name>R2PPW9_9ENTE</name>
<evidence type="ECO:0000313" key="16">
    <source>
        <dbReference type="Proteomes" id="UP000013782"/>
    </source>
</evidence>
<evidence type="ECO:0000256" key="9">
    <source>
        <dbReference type="PIRNR" id="PIRNR000099"/>
    </source>
</evidence>
<feature type="binding site" evidence="8 12">
    <location>
        <position position="322"/>
    </location>
    <ligand>
        <name>substrate</name>
    </ligand>
</feature>
<feature type="binding site" evidence="8 13">
    <location>
        <position position="414"/>
    </location>
    <ligand>
        <name>Zn(2+)</name>
        <dbReference type="ChEBI" id="CHEBI:29105"/>
    </ligand>
</feature>
<evidence type="ECO:0000256" key="11">
    <source>
        <dbReference type="PIRSR" id="PIRSR000099-2"/>
    </source>
</evidence>
<dbReference type="PROSITE" id="PS00611">
    <property type="entry name" value="HISOL_DEHYDROGENASE"/>
    <property type="match status" value="1"/>
</dbReference>
<dbReference type="UniPathway" id="UPA00031">
    <property type="reaction ID" value="UER00014"/>
</dbReference>
<dbReference type="PANTHER" id="PTHR21256:SF2">
    <property type="entry name" value="HISTIDINE BIOSYNTHESIS TRIFUNCTIONAL PROTEIN"/>
    <property type="match status" value="1"/>
</dbReference>
<keyword evidence="8" id="KW-0368">Histidine biosynthesis</keyword>
<dbReference type="AlphaFoldDB" id="R2PPW9"/>
<dbReference type="Proteomes" id="UP000013782">
    <property type="component" value="Unassembled WGS sequence"/>
</dbReference>
<comment type="function">
    <text evidence="1 8">Catalyzes the sequential NAD-dependent oxidations of L-histidinol to L-histidinaldehyde and then to L-histidine.</text>
</comment>
<proteinExistence type="inferred from homology"/>
<feature type="binding site" evidence="8 12">
    <location>
        <position position="355"/>
    </location>
    <ligand>
        <name>substrate</name>
    </ligand>
</feature>
<protein>
    <recommendedName>
        <fullName evidence="3 8">Histidinol dehydrogenase</fullName>
        <shortName evidence="8">HDH</shortName>
        <ecNumber evidence="3 8">1.1.1.23</ecNumber>
    </recommendedName>
</protein>
<dbReference type="RefSeq" id="WP_010759921.1">
    <property type="nucleotide sequence ID" value="NZ_ASWD01000003.1"/>
</dbReference>
<dbReference type="PATRIC" id="fig|1158607.3.peg.4978"/>
<evidence type="ECO:0000256" key="10">
    <source>
        <dbReference type="PIRSR" id="PIRSR000099-1"/>
    </source>
</evidence>
<accession>R2PPW9</accession>
<evidence type="ECO:0000256" key="2">
    <source>
        <dbReference type="ARBA" id="ARBA00010178"/>
    </source>
</evidence>
<dbReference type="PIRSF" id="PIRSF000099">
    <property type="entry name" value="Histidinol_dh"/>
    <property type="match status" value="1"/>
</dbReference>
<dbReference type="FunFam" id="3.40.50.1980:FF:000026">
    <property type="entry name" value="Histidinol dehydrogenase"/>
    <property type="match status" value="1"/>
</dbReference>
<comment type="cofactor">
    <cofactor evidence="8 13">
        <name>Zn(2+)</name>
        <dbReference type="ChEBI" id="CHEBI:29105"/>
    </cofactor>
    <text evidence="8 13">Binds 1 zinc ion per subunit.</text>
</comment>
<keyword evidence="8 11" id="KW-0520">NAD</keyword>
<dbReference type="GO" id="GO:0008270">
    <property type="term" value="F:zinc ion binding"/>
    <property type="evidence" value="ECO:0007669"/>
    <property type="project" value="UniProtKB-UniRule"/>
</dbReference>
<sequence length="427" mass="45474">MKIFSTVKQTQAEILARKMSESVDVSATVAEILAKVQTGGDQAVKELTKEIDGVELADLRVAAVDIEASVHEISSELLAVLKKAKENIMAYHEKQVRQGFVSTSEQGVVMGQRVLPLETVGVYVPGGTAAYPSTVLMDVLPAKIAGVKRIVMITPPSKEGKLAPAILAAAQIAGVDEIYQVGGAQGIAALAYGTETIPAVDKIVGPGNIYVATAKRMVYGLVDIDMIAGPSDVLIVADDSAKPEWLAADLIAQAEHDPLAQAILITTSESMIQAVDQAVQRQLADLPRQAIAQQSLDNNGKLILAQNLDEAIALANQVAPEHLELAVDQPFGLLGKVKNAGSVFLGHYTPEVLGDYFAGPNHTLPTEGTARFYSPLSVDDYVKKSSYLYYTPEALAEAGPSVELFAKTEHLDGHARSMAIRLRGEEE</sequence>
<evidence type="ECO:0000256" key="1">
    <source>
        <dbReference type="ARBA" id="ARBA00003850"/>
    </source>
</evidence>
<dbReference type="GO" id="GO:0051287">
    <property type="term" value="F:NAD binding"/>
    <property type="evidence" value="ECO:0007669"/>
    <property type="project" value="InterPro"/>
</dbReference>
<dbReference type="HAMAP" id="MF_01024">
    <property type="entry name" value="HisD"/>
    <property type="match status" value="1"/>
</dbReference>
<dbReference type="InterPro" id="IPR001692">
    <property type="entry name" value="Histidinol_DH_CS"/>
</dbReference>
<dbReference type="InterPro" id="IPR016161">
    <property type="entry name" value="Ald_DH/histidinol_DH"/>
</dbReference>
<feature type="active site" description="Proton acceptor" evidence="8 10">
    <location>
        <position position="322"/>
    </location>
</feature>
<feature type="binding site" evidence="8 12">
    <location>
        <position position="231"/>
    </location>
    <ligand>
        <name>substrate</name>
    </ligand>
</feature>
<comment type="similarity">
    <text evidence="2 8 9 14">Belongs to the histidinol dehydrogenase family.</text>
</comment>
<evidence type="ECO:0000313" key="15">
    <source>
        <dbReference type="EMBL" id="EOH86552.1"/>
    </source>
</evidence>
<dbReference type="HOGENOM" id="CLU_006732_3_3_9"/>
<evidence type="ECO:0000256" key="5">
    <source>
        <dbReference type="ARBA" id="ARBA00022833"/>
    </source>
</evidence>
<feature type="binding site" evidence="8 12">
    <location>
        <position position="409"/>
    </location>
    <ligand>
        <name>substrate</name>
    </ligand>
</feature>
<dbReference type="GO" id="GO:0005829">
    <property type="term" value="C:cytosol"/>
    <property type="evidence" value="ECO:0007669"/>
    <property type="project" value="TreeGrafter"/>
</dbReference>
<dbReference type="FunFam" id="3.40.50.1980:FF:000001">
    <property type="entry name" value="Histidinol dehydrogenase"/>
    <property type="match status" value="1"/>
</dbReference>
<feature type="binding site" evidence="8 11">
    <location>
        <position position="123"/>
    </location>
    <ligand>
        <name>NAD(+)</name>
        <dbReference type="ChEBI" id="CHEBI:57540"/>
    </ligand>
</feature>
<evidence type="ECO:0000256" key="3">
    <source>
        <dbReference type="ARBA" id="ARBA00012965"/>
    </source>
</evidence>
<evidence type="ECO:0000256" key="4">
    <source>
        <dbReference type="ARBA" id="ARBA00022723"/>
    </source>
</evidence>
<dbReference type="Gene3D" id="1.20.5.1300">
    <property type="match status" value="1"/>
</dbReference>
<dbReference type="InterPro" id="IPR012131">
    <property type="entry name" value="Hstdl_DH"/>
</dbReference>
<keyword evidence="6 8" id="KW-0560">Oxidoreductase</keyword>
<comment type="caution">
    <text evidence="15">The sequence shown here is derived from an EMBL/GenBank/DDBJ whole genome shotgun (WGS) entry which is preliminary data.</text>
</comment>
<feature type="binding site" evidence="8 13">
    <location>
        <position position="355"/>
    </location>
    <ligand>
        <name>Zn(2+)</name>
        <dbReference type="ChEBI" id="CHEBI:29105"/>
    </ligand>
</feature>
<feature type="binding site" evidence="8 12">
    <location>
        <position position="414"/>
    </location>
    <ligand>
        <name>substrate</name>
    </ligand>
</feature>
<keyword evidence="4 8" id="KW-0479">Metal-binding</keyword>
<evidence type="ECO:0000256" key="8">
    <source>
        <dbReference type="HAMAP-Rule" id="MF_01024"/>
    </source>
</evidence>
<dbReference type="PRINTS" id="PR00083">
    <property type="entry name" value="HOLDHDRGNASE"/>
</dbReference>
<dbReference type="EC" id="1.1.1.23" evidence="3 8"/>
<feature type="binding site" evidence="8 11">
    <location>
        <position position="208"/>
    </location>
    <ligand>
        <name>NAD(+)</name>
        <dbReference type="ChEBI" id="CHEBI:57540"/>
    </ligand>
</feature>
<dbReference type="STRING" id="160454.RV10_GL003468"/>
<dbReference type="eggNOG" id="COG0141">
    <property type="taxonomic scope" value="Bacteria"/>
</dbReference>
<dbReference type="SUPFAM" id="SSF53720">
    <property type="entry name" value="ALDH-like"/>
    <property type="match status" value="1"/>
</dbReference>
<comment type="catalytic activity">
    <reaction evidence="7 8">
        <text>L-histidinol + 2 NAD(+) + H2O = L-histidine + 2 NADH + 3 H(+)</text>
        <dbReference type="Rhea" id="RHEA:20641"/>
        <dbReference type="ChEBI" id="CHEBI:15377"/>
        <dbReference type="ChEBI" id="CHEBI:15378"/>
        <dbReference type="ChEBI" id="CHEBI:57540"/>
        <dbReference type="ChEBI" id="CHEBI:57595"/>
        <dbReference type="ChEBI" id="CHEBI:57699"/>
        <dbReference type="ChEBI" id="CHEBI:57945"/>
        <dbReference type="EC" id="1.1.1.23"/>
    </reaction>
</comment>
<dbReference type="CDD" id="cd06572">
    <property type="entry name" value="Histidinol_dh"/>
    <property type="match status" value="1"/>
</dbReference>
<dbReference type="EMBL" id="AJAQ01000050">
    <property type="protein sequence ID" value="EOH86552.1"/>
    <property type="molecule type" value="Genomic_DNA"/>
</dbReference>
<feature type="binding site" evidence="8 13">
    <location>
        <position position="256"/>
    </location>
    <ligand>
        <name>Zn(2+)</name>
        <dbReference type="ChEBI" id="CHEBI:29105"/>
    </ligand>
</feature>
<gene>
    <name evidence="8" type="primary">hisD</name>
    <name evidence="15" type="ORF">UAU_04993</name>
</gene>
<dbReference type="NCBIfam" id="TIGR00069">
    <property type="entry name" value="hisD"/>
    <property type="match status" value="1"/>
</dbReference>
<keyword evidence="16" id="KW-1185">Reference proteome</keyword>
<dbReference type="Gene3D" id="3.40.50.1980">
    <property type="entry name" value="Nitrogenase molybdenum iron protein domain"/>
    <property type="match status" value="2"/>
</dbReference>